<keyword evidence="2" id="KW-1185">Reference proteome</keyword>
<dbReference type="AlphaFoldDB" id="X0BGU5"/>
<name>X0BGU5_FUSOX</name>
<evidence type="ECO:0000313" key="2">
    <source>
        <dbReference type="Proteomes" id="UP000030663"/>
    </source>
</evidence>
<dbReference type="OrthoDB" id="5131365at2759"/>
<gene>
    <name evidence="1" type="ORF">FOQG_17237</name>
</gene>
<dbReference type="EMBL" id="JH658548">
    <property type="protein sequence ID" value="EXK78073.1"/>
    <property type="molecule type" value="Genomic_DNA"/>
</dbReference>
<accession>X0BGU5</accession>
<sequence>MSRLARRISGMRDVNVSKYYAWHCSKNDNNVWKMEYEMACDLTLEEGLDLERIRLNQDTQFIIDKGVKKGVARRWVSDVEVWFRDAEVLEVSG</sequence>
<reference evidence="1 2" key="1">
    <citation type="submission" date="2011-11" db="EMBL/GenBank/DDBJ databases">
        <title>The Genome Sequence of Fusarium oxysporum PHW815.</title>
        <authorList>
            <consortium name="The Broad Institute Genome Sequencing Platform"/>
            <person name="Ma L.-J."/>
            <person name="Gale L.R."/>
            <person name="Schwartz D.C."/>
            <person name="Zhou S."/>
            <person name="Corby-Kistler H."/>
            <person name="Young S.K."/>
            <person name="Zeng Q."/>
            <person name="Gargeya S."/>
            <person name="Fitzgerald M."/>
            <person name="Haas B."/>
            <person name="Abouelleil A."/>
            <person name="Alvarado L."/>
            <person name="Arachchi H.M."/>
            <person name="Berlin A."/>
            <person name="Brown A."/>
            <person name="Chapman S.B."/>
            <person name="Chen Z."/>
            <person name="Dunbar C."/>
            <person name="Freedman E."/>
            <person name="Gearin G."/>
            <person name="Goldberg J."/>
            <person name="Griggs A."/>
            <person name="Gujja S."/>
            <person name="Heiman D."/>
            <person name="Howarth C."/>
            <person name="Larson L."/>
            <person name="Lui A."/>
            <person name="MacDonald P.J.P."/>
            <person name="Montmayeur A."/>
            <person name="Murphy C."/>
            <person name="Neiman D."/>
            <person name="Pearson M."/>
            <person name="Priest M."/>
            <person name="Roberts A."/>
            <person name="Saif S."/>
            <person name="Shea T."/>
            <person name="Shenoy N."/>
            <person name="Sisk P."/>
            <person name="Stolte C."/>
            <person name="Sykes S."/>
            <person name="Wortman J."/>
            <person name="Nusbaum C."/>
            <person name="Birren B."/>
        </authorList>
    </citation>
    <scope>NUCLEOTIDE SEQUENCE [LARGE SCALE GENOMIC DNA]</scope>
    <source>
        <strain evidence="1 2">54005</strain>
    </source>
</reference>
<proteinExistence type="predicted"/>
<organism evidence="1 2">
    <name type="scientific">Fusarium oxysporum f. sp. raphani 54005</name>
    <dbReference type="NCBI Taxonomy" id="1089458"/>
    <lineage>
        <taxon>Eukaryota</taxon>
        <taxon>Fungi</taxon>
        <taxon>Dikarya</taxon>
        <taxon>Ascomycota</taxon>
        <taxon>Pezizomycotina</taxon>
        <taxon>Sordariomycetes</taxon>
        <taxon>Hypocreomycetidae</taxon>
        <taxon>Hypocreales</taxon>
        <taxon>Nectriaceae</taxon>
        <taxon>Fusarium</taxon>
        <taxon>Fusarium oxysporum species complex</taxon>
    </lineage>
</organism>
<protein>
    <submittedName>
        <fullName evidence="1">Uncharacterized protein</fullName>
    </submittedName>
</protein>
<dbReference type="Proteomes" id="UP000030663">
    <property type="component" value="Unassembled WGS sequence"/>
</dbReference>
<evidence type="ECO:0000313" key="1">
    <source>
        <dbReference type="EMBL" id="EXK78073.1"/>
    </source>
</evidence>
<dbReference type="HOGENOM" id="CLU_176464_0_0_1"/>